<evidence type="ECO:0000313" key="5">
    <source>
        <dbReference type="EMBL" id="CAK8690019.1"/>
    </source>
</evidence>
<dbReference type="InterPro" id="IPR016161">
    <property type="entry name" value="Ald_DH/histidinol_DH"/>
</dbReference>
<keyword evidence="1 3" id="KW-0560">Oxidoreductase</keyword>
<proteinExistence type="inferred from homology"/>
<evidence type="ECO:0000259" key="4">
    <source>
        <dbReference type="Pfam" id="PF00171"/>
    </source>
</evidence>
<dbReference type="PROSITE" id="PS00070">
    <property type="entry name" value="ALDEHYDE_DEHYDR_CYS"/>
    <property type="match status" value="1"/>
</dbReference>
<comment type="caution">
    <text evidence="5">The sequence shown here is derived from an EMBL/GenBank/DDBJ whole genome shotgun (WGS) entry which is preliminary data.</text>
</comment>
<feature type="active site" evidence="2">
    <location>
        <position position="263"/>
    </location>
</feature>
<name>A0ABP0GGU6_CLALP</name>
<dbReference type="InterPro" id="IPR016162">
    <property type="entry name" value="Ald_DH_N"/>
</dbReference>
<dbReference type="PROSITE" id="PS00687">
    <property type="entry name" value="ALDEHYDE_DEHYDR_GLU"/>
    <property type="match status" value="1"/>
</dbReference>
<dbReference type="Proteomes" id="UP001642483">
    <property type="component" value="Unassembled WGS sequence"/>
</dbReference>
<organism evidence="5 6">
    <name type="scientific">Clavelina lepadiformis</name>
    <name type="common">Light-bulb sea squirt</name>
    <name type="synonym">Ascidia lepadiformis</name>
    <dbReference type="NCBI Taxonomy" id="159417"/>
    <lineage>
        <taxon>Eukaryota</taxon>
        <taxon>Metazoa</taxon>
        <taxon>Chordata</taxon>
        <taxon>Tunicata</taxon>
        <taxon>Ascidiacea</taxon>
        <taxon>Aplousobranchia</taxon>
        <taxon>Clavelinidae</taxon>
        <taxon>Clavelina</taxon>
    </lineage>
</organism>
<evidence type="ECO:0000256" key="3">
    <source>
        <dbReference type="RuleBase" id="RU003345"/>
    </source>
</evidence>
<dbReference type="CDD" id="cd07141">
    <property type="entry name" value="ALDH_F1AB_F2_RALDH1"/>
    <property type="match status" value="1"/>
</dbReference>
<dbReference type="EMBL" id="CAWYQH010000112">
    <property type="protein sequence ID" value="CAK8690019.1"/>
    <property type="molecule type" value="Genomic_DNA"/>
</dbReference>
<dbReference type="InterPro" id="IPR016163">
    <property type="entry name" value="Ald_DH_C"/>
</dbReference>
<comment type="similarity">
    <text evidence="3">Belongs to the aldehyde dehydrogenase family.</text>
</comment>
<evidence type="ECO:0000313" key="6">
    <source>
        <dbReference type="Proteomes" id="UP001642483"/>
    </source>
</evidence>
<protein>
    <recommendedName>
        <fullName evidence="4">Aldehyde dehydrogenase domain-containing protein</fullName>
    </recommendedName>
</protein>
<feature type="domain" description="Aldehyde dehydrogenase" evidence="4">
    <location>
        <begin position="23"/>
        <end position="486"/>
    </location>
</feature>
<dbReference type="PANTHER" id="PTHR11699">
    <property type="entry name" value="ALDEHYDE DEHYDROGENASE-RELATED"/>
    <property type="match status" value="1"/>
</dbReference>
<dbReference type="Gene3D" id="3.40.309.10">
    <property type="entry name" value="Aldehyde Dehydrogenase, Chain A, domain 2"/>
    <property type="match status" value="1"/>
</dbReference>
<evidence type="ECO:0000256" key="2">
    <source>
        <dbReference type="PROSITE-ProRule" id="PRU10007"/>
    </source>
</evidence>
<dbReference type="Gene3D" id="3.40.605.10">
    <property type="entry name" value="Aldehyde Dehydrogenase, Chain A, domain 1"/>
    <property type="match status" value="1"/>
</dbReference>
<evidence type="ECO:0000256" key="1">
    <source>
        <dbReference type="ARBA" id="ARBA00023002"/>
    </source>
</evidence>
<dbReference type="SUPFAM" id="SSF53720">
    <property type="entry name" value="ALDH-like"/>
    <property type="match status" value="1"/>
</dbReference>
<dbReference type="InterPro" id="IPR015590">
    <property type="entry name" value="Aldehyde_DH_dom"/>
</dbReference>
<accession>A0ABP0GGU6</accession>
<reference evidence="5 6" key="1">
    <citation type="submission" date="2024-02" db="EMBL/GenBank/DDBJ databases">
        <authorList>
            <person name="Daric V."/>
            <person name="Darras S."/>
        </authorList>
    </citation>
    <scope>NUCLEOTIDE SEQUENCE [LARGE SCALE GENOMIC DNA]</scope>
</reference>
<dbReference type="InterPro" id="IPR016160">
    <property type="entry name" value="Ald_DH_CS_CYS"/>
</dbReference>
<dbReference type="Pfam" id="PF00171">
    <property type="entry name" value="Aldedh"/>
    <property type="match status" value="1"/>
</dbReference>
<sequence length="495" mass="54487">MPLPAPVKNPKIQYTQIFINNEWQNSISGKTFPTLNPSTEEKICDVQEGDKADVDVAVKTAREAFKLGSPWRTMDASQRGVLINRLADLIERDRHYLACLETLDNGKPYNVAYNVDLELVIRCYRYYAGYSDKIHGKVIPMDGDVLTYTRHEPVGVCGQIIPWNFPLLMQSWKLGPALACGCTVVLKPAEQTPLTALYVGALIKEAGFPPGVVNIVPGYGPTAGAAISEHMDIDKVAFTGSTEVGHIIMQAAGKSNLKRVTLELGGKSPCVVFADADLDMAVETAHFGLFFNQGQCCCAGSRVFVEESIYDEFVKRSVERAAKRTVGSPWEEGIEQGPQIDTEQFEKIQALIKSGKEEGAKMLCGGEKTGDKGYFIQPTVFVDVEDHMKIAKEEIFGPVMQIMKFKTIEEVTERANNTIYGLAAAVFTTNINKAITMSNHIRAGTIWVNSYDIFSAMSPFGGYKMSGQGRELGEYGLEAYTEVKCVVVKIPQKNS</sequence>
<dbReference type="InterPro" id="IPR029510">
    <property type="entry name" value="Ald_DH_CS_GLU"/>
</dbReference>
<gene>
    <name evidence="5" type="ORF">CVLEPA_LOCUS22668</name>
</gene>
<keyword evidence="6" id="KW-1185">Reference proteome</keyword>